<dbReference type="PANTHER" id="PTHR33671:SF2">
    <property type="entry name" value="N-METHYLTRANSFERASE, PUTATIVE (DUF688)-RELATED"/>
    <property type="match status" value="1"/>
</dbReference>
<name>A0A2P2LEH9_RHIMU</name>
<accession>A0A2P2LEH9</accession>
<dbReference type="AlphaFoldDB" id="A0A2P2LEH9"/>
<protein>
    <submittedName>
        <fullName evidence="2">Uncharacterized protein MANES_01G132600</fullName>
    </submittedName>
</protein>
<feature type="region of interest" description="Disordered" evidence="1">
    <location>
        <begin position="504"/>
        <end position="537"/>
    </location>
</feature>
<feature type="region of interest" description="Disordered" evidence="1">
    <location>
        <begin position="379"/>
        <end position="432"/>
    </location>
</feature>
<feature type="region of interest" description="Disordered" evidence="1">
    <location>
        <begin position="1"/>
        <end position="95"/>
    </location>
</feature>
<proteinExistence type="predicted"/>
<feature type="region of interest" description="Disordered" evidence="1">
    <location>
        <begin position="625"/>
        <end position="657"/>
    </location>
</feature>
<evidence type="ECO:0000256" key="1">
    <source>
        <dbReference type="SAM" id="MobiDB-lite"/>
    </source>
</evidence>
<feature type="compositionally biased region" description="Basic and acidic residues" evidence="1">
    <location>
        <begin position="410"/>
        <end position="422"/>
    </location>
</feature>
<feature type="compositionally biased region" description="Acidic residues" evidence="1">
    <location>
        <begin position="269"/>
        <end position="279"/>
    </location>
</feature>
<sequence length="721" mass="78747">MEENQLDFNQPLLSVRRFASTASASETGNKRKSNEAVPKLPPLPVYKSELKSGPVMNPGTVPFEWEQTPGRPKNGSKPQTKAPEKPPVVPKLPPGRILNVKLQKSDKGSEGTAAFRSQSRNVDSSCWNIQSLDTNVSKEESSKQTMEEMYSRGSENSHEAYVDAVDTLSQTESFFYNCSISGVSGLDGPALKPSGTYVTDPQTLDFMMGRFLPAAKAVASKNPHYSARKQPVARQQPRQIDNRVINAERRHTLGQNSMNTIPYHGQSEQVEESEDEDSDPMEHDNSSPNVCGLFPWLRLQDSFCLLNPVLGMRKQAHPPVSSVQRTKAKSSYASCGSETEIKHDGNAVYAPRSVDRIQPTGLRGFRTELKSASNQITCTRDSKKLSGSPLRKRWKDKSASPSHSAVSQNDIHEEKGNPEISKDPGVNGPNQHAKWGRNFQKLLAIQGKEWESESASPVAEKTLYIDYVHMVEAQNLNSSPSGTKIYSYKGNGDVETANASEIEETASMDSSVKDGKHSNVVGEKAKVQPESSESVDSGFLSLSGRSIHDVQMDVINDSKTDRALEQMCITFASLKAEKDGKIVPQSGLDMEAGNLESSNGLVQDSIALGGAAKLVNDGKNEAKSQLITKTSDQETRPGSYSLLSLPPPSPKSPSESWLKHALPAVRNSSIRSYPVMHAHPSVHASKTQFSSQKWETIVKSSSVQCGNSRVSEELLAPIPEA</sequence>
<dbReference type="InterPro" id="IPR007789">
    <property type="entry name" value="DUF688"/>
</dbReference>
<feature type="compositionally biased region" description="Polar residues" evidence="1">
    <location>
        <begin position="399"/>
        <end position="409"/>
    </location>
</feature>
<dbReference type="EMBL" id="GGEC01035881">
    <property type="protein sequence ID" value="MBX16365.1"/>
    <property type="molecule type" value="Transcribed_RNA"/>
</dbReference>
<organism evidence="2">
    <name type="scientific">Rhizophora mucronata</name>
    <name type="common">Asiatic mangrove</name>
    <dbReference type="NCBI Taxonomy" id="61149"/>
    <lineage>
        <taxon>Eukaryota</taxon>
        <taxon>Viridiplantae</taxon>
        <taxon>Streptophyta</taxon>
        <taxon>Embryophyta</taxon>
        <taxon>Tracheophyta</taxon>
        <taxon>Spermatophyta</taxon>
        <taxon>Magnoliopsida</taxon>
        <taxon>eudicotyledons</taxon>
        <taxon>Gunneridae</taxon>
        <taxon>Pentapetalae</taxon>
        <taxon>rosids</taxon>
        <taxon>fabids</taxon>
        <taxon>Malpighiales</taxon>
        <taxon>Rhizophoraceae</taxon>
        <taxon>Rhizophora</taxon>
    </lineage>
</organism>
<dbReference type="Pfam" id="PF05097">
    <property type="entry name" value="DUF688"/>
    <property type="match status" value="1"/>
</dbReference>
<feature type="compositionally biased region" description="Basic and acidic residues" evidence="1">
    <location>
        <begin position="511"/>
        <end position="527"/>
    </location>
</feature>
<reference evidence="2" key="1">
    <citation type="submission" date="2018-02" db="EMBL/GenBank/DDBJ databases">
        <title>Rhizophora mucronata_Transcriptome.</title>
        <authorList>
            <person name="Meera S.P."/>
            <person name="Sreeshan A."/>
            <person name="Augustine A."/>
        </authorList>
    </citation>
    <scope>NUCLEOTIDE SEQUENCE</scope>
    <source>
        <tissue evidence="2">Leaf</tissue>
    </source>
</reference>
<dbReference type="PANTHER" id="PTHR33671">
    <property type="entry name" value="N-METHYLTRANSFERASE, PUTATIVE (DUF688)-RELATED"/>
    <property type="match status" value="1"/>
</dbReference>
<evidence type="ECO:0000313" key="2">
    <source>
        <dbReference type="EMBL" id="MBX16365.1"/>
    </source>
</evidence>
<feature type="region of interest" description="Disordered" evidence="1">
    <location>
        <begin position="252"/>
        <end position="287"/>
    </location>
</feature>
<feature type="compositionally biased region" description="Polar residues" evidence="1">
    <location>
        <begin position="1"/>
        <end position="12"/>
    </location>
</feature>